<keyword evidence="6" id="KW-0325">Glycoprotein</keyword>
<organism evidence="7 8">
    <name type="scientific">Flavobacterium restrictum</name>
    <dbReference type="NCBI Taxonomy" id="2594428"/>
    <lineage>
        <taxon>Bacteria</taxon>
        <taxon>Pseudomonadati</taxon>
        <taxon>Bacteroidota</taxon>
        <taxon>Flavobacteriia</taxon>
        <taxon>Flavobacteriales</taxon>
        <taxon>Flavobacteriaceae</taxon>
        <taxon>Flavobacterium</taxon>
    </lineage>
</organism>
<evidence type="ECO:0000256" key="2">
    <source>
        <dbReference type="ARBA" id="ARBA00022723"/>
    </source>
</evidence>
<dbReference type="Proteomes" id="UP000316371">
    <property type="component" value="Unassembled WGS sequence"/>
</dbReference>
<evidence type="ECO:0000313" key="7">
    <source>
        <dbReference type="EMBL" id="TRX42868.1"/>
    </source>
</evidence>
<dbReference type="OrthoDB" id="267579at2"/>
<keyword evidence="3" id="KW-0255">Endonuclease</keyword>
<keyword evidence="2" id="KW-0479">Metal-binding</keyword>
<dbReference type="GO" id="GO:0016788">
    <property type="term" value="F:hydrolase activity, acting on ester bonds"/>
    <property type="evidence" value="ECO:0007669"/>
    <property type="project" value="InterPro"/>
</dbReference>
<keyword evidence="8" id="KW-1185">Reference proteome</keyword>
<dbReference type="EMBL" id="VJZT01000001">
    <property type="protein sequence ID" value="TRX42868.1"/>
    <property type="molecule type" value="Genomic_DNA"/>
</dbReference>
<name>A0A553ECT8_9FLAO</name>
<dbReference type="GO" id="GO:0003676">
    <property type="term" value="F:nucleic acid binding"/>
    <property type="evidence" value="ECO:0007669"/>
    <property type="project" value="InterPro"/>
</dbReference>
<evidence type="ECO:0000256" key="1">
    <source>
        <dbReference type="ARBA" id="ARBA00022722"/>
    </source>
</evidence>
<dbReference type="Pfam" id="PF02265">
    <property type="entry name" value="S1-P1_nuclease"/>
    <property type="match status" value="1"/>
</dbReference>
<reference evidence="7 8" key="1">
    <citation type="submission" date="2019-07" db="EMBL/GenBank/DDBJ databases">
        <title>Novel species of Flavobacterium.</title>
        <authorList>
            <person name="Liu Q."/>
            <person name="Xin Y.-H."/>
        </authorList>
    </citation>
    <scope>NUCLEOTIDE SEQUENCE [LARGE SCALE GENOMIC DNA]</scope>
    <source>
        <strain evidence="7 8">LB1R34</strain>
    </source>
</reference>
<comment type="caution">
    <text evidence="7">The sequence shown here is derived from an EMBL/GenBank/DDBJ whole genome shotgun (WGS) entry which is preliminary data.</text>
</comment>
<dbReference type="InterPro" id="IPR008947">
    <property type="entry name" value="PLipase_C/P1_nuclease_dom_sf"/>
</dbReference>
<keyword evidence="5" id="KW-1015">Disulfide bond</keyword>
<sequence>MKNLKLKPAATAFLVIGLAFFILSWGIFGHEHINKAAVMALPKPLQTFFYNHIDFMTQESTVPDLRKYTLKDKSENPRHYIDMENFGNLDSVPHNFEDVKKKYDEKFLSSNGILPWYIQEVMTKLTKAFKEKRKTEILFLAGDLGHYIGDAHMPLHTSVNHDGQLTDQKGIHSLWESRLPELFGKNYNFHTEEAHYIQDIDATTWAMIADTHRLVTPLLEADKVLRTSQPVTAIFQMDAKGNIAKNKFNDMIFSDAYATQLHTALNGMVENQMRKAIIATSSYWYTAWVNAGKPNLDDLDTREYTNRNKKSLKQDLKLWNKGILFGLESEKDF</sequence>
<evidence type="ECO:0000313" key="8">
    <source>
        <dbReference type="Proteomes" id="UP000316371"/>
    </source>
</evidence>
<dbReference type="InterPro" id="IPR003154">
    <property type="entry name" value="S1/P1nuclease"/>
</dbReference>
<gene>
    <name evidence="7" type="ORF">FNW21_00625</name>
</gene>
<dbReference type="GO" id="GO:0046872">
    <property type="term" value="F:metal ion binding"/>
    <property type="evidence" value="ECO:0007669"/>
    <property type="project" value="UniProtKB-KW"/>
</dbReference>
<proteinExistence type="predicted"/>
<evidence type="ECO:0000256" key="3">
    <source>
        <dbReference type="ARBA" id="ARBA00022759"/>
    </source>
</evidence>
<evidence type="ECO:0000256" key="5">
    <source>
        <dbReference type="ARBA" id="ARBA00023157"/>
    </source>
</evidence>
<dbReference type="SUPFAM" id="SSF48537">
    <property type="entry name" value="Phospholipase C/P1 nuclease"/>
    <property type="match status" value="1"/>
</dbReference>
<evidence type="ECO:0000256" key="6">
    <source>
        <dbReference type="ARBA" id="ARBA00023180"/>
    </source>
</evidence>
<dbReference type="Gene3D" id="1.10.575.10">
    <property type="entry name" value="P1 Nuclease"/>
    <property type="match status" value="1"/>
</dbReference>
<dbReference type="CDD" id="cd10981">
    <property type="entry name" value="ZnPC_S1P1"/>
    <property type="match status" value="1"/>
</dbReference>
<dbReference type="GO" id="GO:0006308">
    <property type="term" value="P:DNA catabolic process"/>
    <property type="evidence" value="ECO:0007669"/>
    <property type="project" value="InterPro"/>
</dbReference>
<dbReference type="AlphaFoldDB" id="A0A553ECT8"/>
<keyword evidence="4" id="KW-0378">Hydrolase</keyword>
<keyword evidence="1" id="KW-0540">Nuclease</keyword>
<accession>A0A553ECT8</accession>
<protein>
    <submittedName>
        <fullName evidence="7">S1/P1 Nuclease</fullName>
    </submittedName>
</protein>
<dbReference type="GO" id="GO:0004519">
    <property type="term" value="F:endonuclease activity"/>
    <property type="evidence" value="ECO:0007669"/>
    <property type="project" value="UniProtKB-KW"/>
</dbReference>
<dbReference type="RefSeq" id="WP_144254792.1">
    <property type="nucleotide sequence ID" value="NZ_VJZT01000001.1"/>
</dbReference>
<evidence type="ECO:0000256" key="4">
    <source>
        <dbReference type="ARBA" id="ARBA00022801"/>
    </source>
</evidence>